<reference evidence="1" key="1">
    <citation type="submission" date="2014-09" db="EMBL/GenBank/DDBJ databases">
        <authorList>
            <person name="Magalhaes I.L.F."/>
            <person name="Oliveira U."/>
            <person name="Santos F.R."/>
            <person name="Vidigal T.H.D.A."/>
            <person name="Brescovit A.D."/>
            <person name="Santos A.J."/>
        </authorList>
    </citation>
    <scope>NUCLEOTIDE SEQUENCE</scope>
    <source>
        <tissue evidence="1">Shoot tissue taken approximately 20 cm above the soil surface</tissue>
    </source>
</reference>
<protein>
    <submittedName>
        <fullName evidence="1">Uncharacterized protein</fullName>
    </submittedName>
</protein>
<organism evidence="1">
    <name type="scientific">Arundo donax</name>
    <name type="common">Giant reed</name>
    <name type="synonym">Donax arundinaceus</name>
    <dbReference type="NCBI Taxonomy" id="35708"/>
    <lineage>
        <taxon>Eukaryota</taxon>
        <taxon>Viridiplantae</taxon>
        <taxon>Streptophyta</taxon>
        <taxon>Embryophyta</taxon>
        <taxon>Tracheophyta</taxon>
        <taxon>Spermatophyta</taxon>
        <taxon>Magnoliopsida</taxon>
        <taxon>Liliopsida</taxon>
        <taxon>Poales</taxon>
        <taxon>Poaceae</taxon>
        <taxon>PACMAD clade</taxon>
        <taxon>Arundinoideae</taxon>
        <taxon>Arundineae</taxon>
        <taxon>Arundo</taxon>
    </lineage>
</organism>
<dbReference type="EMBL" id="GBRH01185466">
    <property type="protein sequence ID" value="JAE12430.1"/>
    <property type="molecule type" value="Transcribed_RNA"/>
</dbReference>
<sequence length="16" mass="1888">MQLLSFSLFVYPLCNL</sequence>
<proteinExistence type="predicted"/>
<evidence type="ECO:0000313" key="1">
    <source>
        <dbReference type="EMBL" id="JAE12430.1"/>
    </source>
</evidence>
<accession>A0A0A9FH91</accession>
<reference evidence="1" key="2">
    <citation type="journal article" date="2015" name="Data Brief">
        <title>Shoot transcriptome of the giant reed, Arundo donax.</title>
        <authorList>
            <person name="Barrero R.A."/>
            <person name="Guerrero F.D."/>
            <person name="Moolhuijzen P."/>
            <person name="Goolsby J.A."/>
            <person name="Tidwell J."/>
            <person name="Bellgard S.E."/>
            <person name="Bellgard M.I."/>
        </authorList>
    </citation>
    <scope>NUCLEOTIDE SEQUENCE</scope>
    <source>
        <tissue evidence="1">Shoot tissue taken approximately 20 cm above the soil surface</tissue>
    </source>
</reference>
<dbReference type="AlphaFoldDB" id="A0A0A9FH91"/>
<name>A0A0A9FH91_ARUDO</name>